<keyword evidence="7" id="KW-0694">RNA-binding</keyword>
<dbReference type="GO" id="GO:0000049">
    <property type="term" value="F:tRNA binding"/>
    <property type="evidence" value="ECO:0007669"/>
    <property type="project" value="UniProtKB-KW"/>
</dbReference>
<evidence type="ECO:0000256" key="8">
    <source>
        <dbReference type="ARBA" id="ARBA00022917"/>
    </source>
</evidence>
<evidence type="ECO:0000313" key="11">
    <source>
        <dbReference type="EMBL" id="EJW96088.1"/>
    </source>
</evidence>
<feature type="non-terminal residue" evidence="11">
    <location>
        <position position="240"/>
    </location>
</feature>
<proteinExistence type="inferred from homology"/>
<name>J9FNR1_9ZZZZ</name>
<dbReference type="InterPro" id="IPR002318">
    <property type="entry name" value="Ala-tRNA-lgiase_IIc"/>
</dbReference>
<dbReference type="GO" id="GO:0002161">
    <property type="term" value="F:aminoacyl-tRNA deacylase activity"/>
    <property type="evidence" value="ECO:0007669"/>
    <property type="project" value="TreeGrafter"/>
</dbReference>
<dbReference type="Pfam" id="PF01411">
    <property type="entry name" value="tRNA-synt_2c"/>
    <property type="match status" value="1"/>
</dbReference>
<evidence type="ECO:0000256" key="5">
    <source>
        <dbReference type="ARBA" id="ARBA00022741"/>
    </source>
</evidence>
<evidence type="ECO:0000259" key="10">
    <source>
        <dbReference type="PROSITE" id="PS50860"/>
    </source>
</evidence>
<evidence type="ECO:0000256" key="4">
    <source>
        <dbReference type="ARBA" id="ARBA00022598"/>
    </source>
</evidence>
<gene>
    <name evidence="11" type="ORF">EVA_15805</name>
</gene>
<evidence type="ECO:0000256" key="2">
    <source>
        <dbReference type="ARBA" id="ARBA00013168"/>
    </source>
</evidence>
<feature type="domain" description="Alanyl-transfer RNA synthetases family profile" evidence="10">
    <location>
        <begin position="1"/>
        <end position="240"/>
    </location>
</feature>
<reference evidence="11" key="1">
    <citation type="journal article" date="2012" name="PLoS ONE">
        <title>Gene sets for utilization of primary and secondary nutrition supplies in the distal gut of endangered iberian lynx.</title>
        <authorList>
            <person name="Alcaide M."/>
            <person name="Messina E."/>
            <person name="Richter M."/>
            <person name="Bargiela R."/>
            <person name="Peplies J."/>
            <person name="Huws S.A."/>
            <person name="Newbold C.J."/>
            <person name="Golyshin P.N."/>
            <person name="Simon M.A."/>
            <person name="Lopez G."/>
            <person name="Yakimov M.M."/>
            <person name="Ferrer M."/>
        </authorList>
    </citation>
    <scope>NUCLEOTIDE SEQUENCE</scope>
</reference>
<dbReference type="GO" id="GO:0006419">
    <property type="term" value="P:alanyl-tRNA aminoacylation"/>
    <property type="evidence" value="ECO:0007669"/>
    <property type="project" value="InterPro"/>
</dbReference>
<accession>J9FNR1</accession>
<dbReference type="InterPro" id="IPR018164">
    <property type="entry name" value="Ala-tRNA-synth_IIc_N"/>
</dbReference>
<organism evidence="11">
    <name type="scientific">gut metagenome</name>
    <dbReference type="NCBI Taxonomy" id="749906"/>
    <lineage>
        <taxon>unclassified sequences</taxon>
        <taxon>metagenomes</taxon>
        <taxon>organismal metagenomes</taxon>
    </lineage>
</organism>
<evidence type="ECO:0000256" key="1">
    <source>
        <dbReference type="ARBA" id="ARBA00008226"/>
    </source>
</evidence>
<dbReference type="InterPro" id="IPR050058">
    <property type="entry name" value="Ala-tRNA_ligase"/>
</dbReference>
<keyword evidence="5" id="KW-0547">Nucleotide-binding</keyword>
<dbReference type="GO" id="GO:0005829">
    <property type="term" value="C:cytosol"/>
    <property type="evidence" value="ECO:0007669"/>
    <property type="project" value="TreeGrafter"/>
</dbReference>
<dbReference type="Gene3D" id="3.30.930.10">
    <property type="entry name" value="Bira Bifunctional Protein, Domain 2"/>
    <property type="match status" value="1"/>
</dbReference>
<dbReference type="InterPro" id="IPR018165">
    <property type="entry name" value="Ala-tRNA-synth_IIc_core"/>
</dbReference>
<dbReference type="GO" id="GO:0005524">
    <property type="term" value="F:ATP binding"/>
    <property type="evidence" value="ECO:0007669"/>
    <property type="project" value="UniProtKB-KW"/>
</dbReference>
<protein>
    <recommendedName>
        <fullName evidence="2">alanine--tRNA ligase</fullName>
        <ecNumber evidence="2">6.1.1.7</ecNumber>
    </recommendedName>
</protein>
<keyword evidence="3" id="KW-0820">tRNA-binding</keyword>
<dbReference type="PANTHER" id="PTHR11777:SF9">
    <property type="entry name" value="ALANINE--TRNA LIGASE, CYTOPLASMIC"/>
    <property type="match status" value="1"/>
</dbReference>
<dbReference type="GO" id="GO:0004813">
    <property type="term" value="F:alanine-tRNA ligase activity"/>
    <property type="evidence" value="ECO:0007669"/>
    <property type="project" value="UniProtKB-EC"/>
</dbReference>
<dbReference type="AlphaFoldDB" id="J9FNR1"/>
<dbReference type="InterPro" id="IPR045864">
    <property type="entry name" value="aa-tRNA-synth_II/BPL/LPL"/>
</dbReference>
<keyword evidence="8" id="KW-0648">Protein biosynthesis</keyword>
<comment type="caution">
    <text evidence="11">The sequence shown here is derived from an EMBL/GenBank/DDBJ whole genome shotgun (WGS) entry which is preliminary data.</text>
</comment>
<dbReference type="PRINTS" id="PR00980">
    <property type="entry name" value="TRNASYNTHALA"/>
</dbReference>
<keyword evidence="4 11" id="KW-0436">Ligase</keyword>
<feature type="non-terminal residue" evidence="11">
    <location>
        <position position="1"/>
    </location>
</feature>
<dbReference type="EMBL" id="AMCI01005471">
    <property type="protein sequence ID" value="EJW96088.1"/>
    <property type="molecule type" value="Genomic_DNA"/>
</dbReference>
<dbReference type="SUPFAM" id="SSF101353">
    <property type="entry name" value="Putative anticodon-binding domain of alanyl-tRNA synthetase (AlaRS)"/>
    <property type="match status" value="1"/>
</dbReference>
<evidence type="ECO:0000256" key="9">
    <source>
        <dbReference type="ARBA" id="ARBA00023146"/>
    </source>
</evidence>
<keyword evidence="9" id="KW-0030">Aminoacyl-tRNA synthetase</keyword>
<dbReference type="PROSITE" id="PS50860">
    <property type="entry name" value="AA_TRNA_LIGASE_II_ALA"/>
    <property type="match status" value="1"/>
</dbReference>
<dbReference type="InterPro" id="IPR018162">
    <property type="entry name" value="Ala-tRNA-ligase_IIc_anticod-bd"/>
</dbReference>
<dbReference type="EC" id="6.1.1.7" evidence="2"/>
<evidence type="ECO:0000256" key="3">
    <source>
        <dbReference type="ARBA" id="ARBA00022555"/>
    </source>
</evidence>
<comment type="similarity">
    <text evidence="1">Belongs to the class-II aminoacyl-tRNA synthetase family.</text>
</comment>
<dbReference type="PANTHER" id="PTHR11777">
    <property type="entry name" value="ALANYL-TRNA SYNTHETASE"/>
    <property type="match status" value="1"/>
</dbReference>
<dbReference type="SUPFAM" id="SSF55681">
    <property type="entry name" value="Class II aaRS and biotin synthetases"/>
    <property type="match status" value="1"/>
</dbReference>
<evidence type="ECO:0000256" key="6">
    <source>
        <dbReference type="ARBA" id="ARBA00022840"/>
    </source>
</evidence>
<evidence type="ECO:0000256" key="7">
    <source>
        <dbReference type="ARBA" id="ARBA00022884"/>
    </source>
</evidence>
<keyword evidence="6" id="KW-0067">ATP-binding</keyword>
<sequence length="240" mass="26946">NFSFGDYFKKEIIPWSWEFLTKELELPADKLWITIHTEDDEAHDLWREVGVPEEHIVRLADNWWEIGSGPCGPDSEIHIDLGPERGCGKPTCGPGCDCDRYLELWNLVFTQFNQMPDGTYPPLKSKNIDTGAGLERLASVIQGKPSNFETDLMFPIIEYACKVAGVEYGKDADTDVSLKVIADHARSMTFMIGDGILPSNEGRGYVLRRILRRAVRHGRLIGINEKFLAGAVDVVISMFG</sequence>